<keyword evidence="4" id="KW-1185">Reference proteome</keyword>
<evidence type="ECO:0000313" key="3">
    <source>
        <dbReference type="EMBL" id="OEU14424.1"/>
    </source>
</evidence>
<dbReference type="KEGG" id="fcy:FRACYDRAFT_240963"/>
<dbReference type="InterPro" id="IPR002347">
    <property type="entry name" value="SDR_fam"/>
</dbReference>
<organism evidence="3 4">
    <name type="scientific">Fragilariopsis cylindrus CCMP1102</name>
    <dbReference type="NCBI Taxonomy" id="635003"/>
    <lineage>
        <taxon>Eukaryota</taxon>
        <taxon>Sar</taxon>
        <taxon>Stramenopiles</taxon>
        <taxon>Ochrophyta</taxon>
        <taxon>Bacillariophyta</taxon>
        <taxon>Bacillariophyceae</taxon>
        <taxon>Bacillariophycidae</taxon>
        <taxon>Bacillariales</taxon>
        <taxon>Bacillariaceae</taxon>
        <taxon>Fragilariopsis</taxon>
    </lineage>
</organism>
<name>A0A1E7F8G9_9STRA</name>
<dbReference type="InterPro" id="IPR036291">
    <property type="entry name" value="NAD(P)-bd_dom_sf"/>
</dbReference>
<dbReference type="SUPFAM" id="SSF51735">
    <property type="entry name" value="NAD(P)-binding Rossmann-fold domains"/>
    <property type="match status" value="1"/>
</dbReference>
<dbReference type="PANTHER" id="PTHR24320">
    <property type="entry name" value="RETINOL DEHYDROGENASE"/>
    <property type="match status" value="1"/>
</dbReference>
<dbReference type="InParanoid" id="A0A1E7F8G9"/>
<dbReference type="GO" id="GO:0016491">
    <property type="term" value="F:oxidoreductase activity"/>
    <property type="evidence" value="ECO:0007669"/>
    <property type="project" value="UniProtKB-KW"/>
</dbReference>
<dbReference type="EMBL" id="KV784360">
    <property type="protein sequence ID" value="OEU14424.1"/>
    <property type="molecule type" value="Genomic_DNA"/>
</dbReference>
<evidence type="ECO:0000256" key="1">
    <source>
        <dbReference type="ARBA" id="ARBA00006484"/>
    </source>
</evidence>
<gene>
    <name evidence="3" type="ORF">FRACYDRAFT_240963</name>
</gene>
<dbReference type="PANTHER" id="PTHR24320:SF148">
    <property type="entry name" value="NAD(P)-BINDING ROSSMANN-FOLD SUPERFAMILY PROTEIN"/>
    <property type="match status" value="1"/>
</dbReference>
<keyword evidence="2" id="KW-0560">Oxidoreductase</keyword>
<reference evidence="3 4" key="1">
    <citation type="submission" date="2016-09" db="EMBL/GenBank/DDBJ databases">
        <title>Extensive genetic diversity and differential bi-allelic expression allows diatom success in the polar Southern Ocean.</title>
        <authorList>
            <consortium name="DOE Joint Genome Institute"/>
            <person name="Mock T."/>
            <person name="Otillar R.P."/>
            <person name="Strauss J."/>
            <person name="Dupont C."/>
            <person name="Frickenhaus S."/>
            <person name="Maumus F."/>
            <person name="Mcmullan M."/>
            <person name="Sanges R."/>
            <person name="Schmutz J."/>
            <person name="Toseland A."/>
            <person name="Valas R."/>
            <person name="Veluchamy A."/>
            <person name="Ward B.J."/>
            <person name="Allen A."/>
            <person name="Barry K."/>
            <person name="Falciatore A."/>
            <person name="Ferrante M."/>
            <person name="Fortunato A.E."/>
            <person name="Gloeckner G."/>
            <person name="Gruber A."/>
            <person name="Hipkin R."/>
            <person name="Janech M."/>
            <person name="Kroth P."/>
            <person name="Leese F."/>
            <person name="Lindquist E."/>
            <person name="Lyon B.R."/>
            <person name="Martin J."/>
            <person name="Mayer C."/>
            <person name="Parker M."/>
            <person name="Quesneville H."/>
            <person name="Raymond J."/>
            <person name="Uhlig C."/>
            <person name="Valentin K.U."/>
            <person name="Worden A.Z."/>
            <person name="Armbrust E.V."/>
            <person name="Bowler C."/>
            <person name="Green B."/>
            <person name="Moulton V."/>
            <person name="Van Oosterhout C."/>
            <person name="Grigoriev I."/>
        </authorList>
    </citation>
    <scope>NUCLEOTIDE SEQUENCE [LARGE SCALE GENOMIC DNA]</scope>
    <source>
        <strain evidence="3 4">CCMP1102</strain>
    </source>
</reference>
<accession>A0A1E7F8G9</accession>
<protein>
    <submittedName>
        <fullName evidence="3">NAD(P)-binding protein</fullName>
    </submittedName>
</protein>
<evidence type="ECO:0000256" key="2">
    <source>
        <dbReference type="ARBA" id="ARBA00023002"/>
    </source>
</evidence>
<dbReference type="Gene3D" id="3.40.50.720">
    <property type="entry name" value="NAD(P)-binding Rossmann-like Domain"/>
    <property type="match status" value="1"/>
</dbReference>
<dbReference type="Proteomes" id="UP000095751">
    <property type="component" value="Unassembled WGS sequence"/>
</dbReference>
<evidence type="ECO:0000313" key="4">
    <source>
        <dbReference type="Proteomes" id="UP000095751"/>
    </source>
</evidence>
<sequence length="383" mass="43071">MRLFLSSVLLLLPPVIILLPLLLLLFLVNNEKGVTIISSTRTTTRSHLTPPSPRSSIRILNAAADESEISDNDNDEDVDDADLIYGELSNELMPRKFWETTKLNLLGNIIGRRYNNNNPNPNNNNMNDDGVYIPSIACMKQKIVLITGGSSGLGLESAKRLTHYAGATVIVTARTIERCEQAVKEVKQYCYDNESSSSLDNNQLDNENNNVFGIPLDLEDFSSVRTFSNRYRECIMADNNELIRKIDVLMNNAGAGGFISLQKSKVDGYERTFQSCHLGHFLLTSCLYNEKLLNDNGGVAHQSARLVHGNSKDKYDDDWLTCCFNNNNSTAATPTTLDIIEGGQHYNEFQQKKLLPKFATNLKDQKKLWRISEEFTKMKFNIT</sequence>
<proteinExistence type="inferred from homology"/>
<dbReference type="Pfam" id="PF00106">
    <property type="entry name" value="adh_short"/>
    <property type="match status" value="1"/>
</dbReference>
<comment type="similarity">
    <text evidence="1">Belongs to the short-chain dehydrogenases/reductases (SDR) family.</text>
</comment>
<dbReference type="AlphaFoldDB" id="A0A1E7F8G9"/>
<dbReference type="OrthoDB" id="157221at2759"/>